<feature type="domain" description="HTH psq-type" evidence="2">
    <location>
        <begin position="16"/>
        <end position="60"/>
    </location>
</feature>
<evidence type="ECO:0000256" key="1">
    <source>
        <dbReference type="SAM" id="MobiDB-lite"/>
    </source>
</evidence>
<comment type="caution">
    <text evidence="3">The sequence shown here is derived from an EMBL/GenBank/DDBJ whole genome shotgun (WGS) entry which is preliminary data.</text>
</comment>
<evidence type="ECO:0000313" key="3">
    <source>
        <dbReference type="EMBL" id="PKY63624.1"/>
    </source>
</evidence>
<dbReference type="Gene3D" id="1.10.10.60">
    <property type="entry name" value="Homeodomain-like"/>
    <property type="match status" value="1"/>
</dbReference>
<dbReference type="InterPro" id="IPR007889">
    <property type="entry name" value="HTH_Psq"/>
</dbReference>
<reference evidence="3 4" key="1">
    <citation type="submission" date="2015-10" db="EMBL/GenBank/DDBJ databases">
        <title>Genome analyses suggest a sexual origin of heterokaryosis in a supposedly ancient asexual fungus.</title>
        <authorList>
            <person name="Ropars J."/>
            <person name="Sedzielewska K."/>
            <person name="Noel J."/>
            <person name="Charron P."/>
            <person name="Farinelli L."/>
            <person name="Marton T."/>
            <person name="Kruger M."/>
            <person name="Pelin A."/>
            <person name="Brachmann A."/>
            <person name="Corradi N."/>
        </authorList>
    </citation>
    <scope>NUCLEOTIDE SEQUENCE [LARGE SCALE GENOMIC DNA]</scope>
    <source>
        <strain evidence="3 4">A4</strain>
    </source>
</reference>
<proteinExistence type="predicted"/>
<protein>
    <recommendedName>
        <fullName evidence="2">HTH psq-type domain-containing protein</fullName>
    </recommendedName>
</protein>
<keyword evidence="4" id="KW-1185">Reference proteome</keyword>
<accession>A0A2I1HXK7</accession>
<dbReference type="InterPro" id="IPR009057">
    <property type="entry name" value="Homeodomain-like_sf"/>
</dbReference>
<dbReference type="Pfam" id="PF04218">
    <property type="entry name" value="CENP-B_N"/>
    <property type="match status" value="1"/>
</dbReference>
<dbReference type="SUPFAM" id="SSF46689">
    <property type="entry name" value="Homeodomain-like"/>
    <property type="match status" value="1"/>
</dbReference>
<name>A0A2I1HXK7_9GLOM</name>
<gene>
    <name evidence="3" type="ORF">RhiirA4_493312</name>
</gene>
<evidence type="ECO:0000313" key="4">
    <source>
        <dbReference type="Proteomes" id="UP000234323"/>
    </source>
</evidence>
<dbReference type="EMBL" id="LLXI01011225">
    <property type="protein sequence ID" value="PKY63624.1"/>
    <property type="molecule type" value="Genomic_DNA"/>
</dbReference>
<organism evidence="3 4">
    <name type="scientific">Rhizophagus irregularis</name>
    <dbReference type="NCBI Taxonomy" id="588596"/>
    <lineage>
        <taxon>Eukaryota</taxon>
        <taxon>Fungi</taxon>
        <taxon>Fungi incertae sedis</taxon>
        <taxon>Mucoromycota</taxon>
        <taxon>Glomeromycotina</taxon>
        <taxon>Glomeromycetes</taxon>
        <taxon>Glomerales</taxon>
        <taxon>Glomeraceae</taxon>
        <taxon>Rhizophagus</taxon>
    </lineage>
</organism>
<sequence length="60" mass="7054">MGKVNRKHFDNNDPHKKKRKTLTFNQKKELCEKHRDQNLSGIQLAKEYEISDSAVSDILK</sequence>
<dbReference type="Proteomes" id="UP000234323">
    <property type="component" value="Unassembled WGS sequence"/>
</dbReference>
<evidence type="ECO:0000259" key="2">
    <source>
        <dbReference type="Pfam" id="PF04218"/>
    </source>
</evidence>
<dbReference type="AlphaFoldDB" id="A0A2I1HXK7"/>
<feature type="region of interest" description="Disordered" evidence="1">
    <location>
        <begin position="1"/>
        <end position="27"/>
    </location>
</feature>
<feature type="non-terminal residue" evidence="3">
    <location>
        <position position="60"/>
    </location>
</feature>
<dbReference type="GO" id="GO:0003677">
    <property type="term" value="F:DNA binding"/>
    <property type="evidence" value="ECO:0007669"/>
    <property type="project" value="InterPro"/>
</dbReference>